<dbReference type="HOGENOM" id="CLU_2422192_0_0_9"/>
<sequence>MGLLKNRVYAMLNAYIIILCRRKGRTMEIITVLIITAVLQIGSIFLSRRVDQHTQTSTVSFFLSSVIITSNFLSFFLLCFVVLKVIKIFFP</sequence>
<organism evidence="2 3">
    <name type="scientific">Desulfosporosinus youngiae DSM 17734</name>
    <dbReference type="NCBI Taxonomy" id="768710"/>
    <lineage>
        <taxon>Bacteria</taxon>
        <taxon>Bacillati</taxon>
        <taxon>Bacillota</taxon>
        <taxon>Clostridia</taxon>
        <taxon>Eubacteriales</taxon>
        <taxon>Desulfitobacteriaceae</taxon>
        <taxon>Desulfosporosinus</taxon>
    </lineage>
</organism>
<dbReference type="AlphaFoldDB" id="H5XWW3"/>
<keyword evidence="3" id="KW-1185">Reference proteome</keyword>
<evidence type="ECO:0000313" key="2">
    <source>
        <dbReference type="EMBL" id="EHQ90762.1"/>
    </source>
</evidence>
<dbReference type="Proteomes" id="UP000005104">
    <property type="component" value="Chromosome"/>
</dbReference>
<keyword evidence="1" id="KW-1133">Transmembrane helix</keyword>
<dbReference type="EMBL" id="CM001441">
    <property type="protein sequence ID" value="EHQ90762.1"/>
    <property type="molecule type" value="Genomic_DNA"/>
</dbReference>
<gene>
    <name evidence="2" type="ORF">DesyoDRAFT_3776</name>
</gene>
<reference evidence="2 3" key="1">
    <citation type="submission" date="2011-11" db="EMBL/GenBank/DDBJ databases">
        <title>The Noncontiguous Finished genome of Desulfosporosinus youngiae DSM 17734.</title>
        <authorList>
            <consortium name="US DOE Joint Genome Institute (JGI-PGF)"/>
            <person name="Lucas S."/>
            <person name="Han J."/>
            <person name="Lapidus A."/>
            <person name="Cheng J.-F."/>
            <person name="Goodwin L."/>
            <person name="Pitluck S."/>
            <person name="Peters L."/>
            <person name="Ovchinnikova G."/>
            <person name="Lu M."/>
            <person name="Land M.L."/>
            <person name="Hauser L."/>
            <person name="Pester M."/>
            <person name="Spring S."/>
            <person name="Ollivier B."/>
            <person name="Rattei T."/>
            <person name="Klenk H.-P."/>
            <person name="Wagner M."/>
            <person name="Loy A."/>
            <person name="Woyke T.J."/>
        </authorList>
    </citation>
    <scope>NUCLEOTIDE SEQUENCE [LARGE SCALE GENOMIC DNA]</scope>
    <source>
        <strain evidence="2 3">DSM 17734</strain>
    </source>
</reference>
<proteinExistence type="predicted"/>
<keyword evidence="1" id="KW-0812">Transmembrane</keyword>
<evidence type="ECO:0000313" key="3">
    <source>
        <dbReference type="Proteomes" id="UP000005104"/>
    </source>
</evidence>
<accession>H5XWW3</accession>
<protein>
    <submittedName>
        <fullName evidence="2">Uncharacterized protein</fullName>
    </submittedName>
</protein>
<feature type="transmembrane region" description="Helical" evidence="1">
    <location>
        <begin position="59"/>
        <end position="83"/>
    </location>
</feature>
<keyword evidence="1" id="KW-0472">Membrane</keyword>
<name>H5XWW3_9FIRM</name>
<feature type="transmembrane region" description="Helical" evidence="1">
    <location>
        <begin position="29"/>
        <end position="47"/>
    </location>
</feature>
<dbReference type="STRING" id="768710.DesyoDRAFT_3776"/>
<evidence type="ECO:0000256" key="1">
    <source>
        <dbReference type="SAM" id="Phobius"/>
    </source>
</evidence>